<dbReference type="EMBL" id="PGOL01008063">
    <property type="protein sequence ID" value="PKI32059.1"/>
    <property type="molecule type" value="Genomic_DNA"/>
</dbReference>
<dbReference type="Proteomes" id="UP000233551">
    <property type="component" value="Unassembled WGS sequence"/>
</dbReference>
<keyword evidence="3" id="KW-1185">Reference proteome</keyword>
<evidence type="ECO:0000313" key="3">
    <source>
        <dbReference type="Proteomes" id="UP000233551"/>
    </source>
</evidence>
<gene>
    <name evidence="2" type="ORF">CRG98_047531</name>
</gene>
<protein>
    <submittedName>
        <fullName evidence="2">Uncharacterized protein</fullName>
    </submittedName>
</protein>
<name>A0A2I0HK15_PUNGR</name>
<accession>A0A2I0HK15</accession>
<organism evidence="2 3">
    <name type="scientific">Punica granatum</name>
    <name type="common">Pomegranate</name>
    <dbReference type="NCBI Taxonomy" id="22663"/>
    <lineage>
        <taxon>Eukaryota</taxon>
        <taxon>Viridiplantae</taxon>
        <taxon>Streptophyta</taxon>
        <taxon>Embryophyta</taxon>
        <taxon>Tracheophyta</taxon>
        <taxon>Spermatophyta</taxon>
        <taxon>Magnoliopsida</taxon>
        <taxon>eudicotyledons</taxon>
        <taxon>Gunneridae</taxon>
        <taxon>Pentapetalae</taxon>
        <taxon>rosids</taxon>
        <taxon>malvids</taxon>
        <taxon>Myrtales</taxon>
        <taxon>Lythraceae</taxon>
        <taxon>Punica</taxon>
    </lineage>
</organism>
<dbReference type="AlphaFoldDB" id="A0A2I0HK15"/>
<comment type="caution">
    <text evidence="2">The sequence shown here is derived from an EMBL/GenBank/DDBJ whole genome shotgun (WGS) entry which is preliminary data.</text>
</comment>
<evidence type="ECO:0000313" key="2">
    <source>
        <dbReference type="EMBL" id="PKI32059.1"/>
    </source>
</evidence>
<evidence type="ECO:0000256" key="1">
    <source>
        <dbReference type="SAM" id="MobiDB-lite"/>
    </source>
</evidence>
<reference evidence="2 3" key="1">
    <citation type="submission" date="2017-11" db="EMBL/GenBank/DDBJ databases">
        <title>De-novo sequencing of pomegranate (Punica granatum L.) genome.</title>
        <authorList>
            <person name="Akparov Z."/>
            <person name="Amiraslanov A."/>
            <person name="Hajiyeva S."/>
            <person name="Abbasov M."/>
            <person name="Kaur K."/>
            <person name="Hamwieh A."/>
            <person name="Solovyev V."/>
            <person name="Salamov A."/>
            <person name="Braich B."/>
            <person name="Kosarev P."/>
            <person name="Mahmoud A."/>
            <person name="Hajiyev E."/>
            <person name="Babayeva S."/>
            <person name="Izzatullayeva V."/>
            <person name="Mammadov A."/>
            <person name="Mammadov A."/>
            <person name="Sharifova S."/>
            <person name="Ojaghi J."/>
            <person name="Eynullazada K."/>
            <person name="Bayramov B."/>
            <person name="Abdulazimova A."/>
            <person name="Shahmuradov I."/>
        </authorList>
    </citation>
    <scope>NUCLEOTIDE SEQUENCE [LARGE SCALE GENOMIC DNA]</scope>
    <source>
        <strain evidence="3">cv. AG2017</strain>
        <tissue evidence="2">Leaf</tissue>
    </source>
</reference>
<feature type="region of interest" description="Disordered" evidence="1">
    <location>
        <begin position="34"/>
        <end position="62"/>
    </location>
</feature>
<feature type="compositionally biased region" description="Acidic residues" evidence="1">
    <location>
        <begin position="42"/>
        <end position="62"/>
    </location>
</feature>
<proteinExistence type="predicted"/>
<sequence>MQHKHVVYHRQLWSLGRQGYNPREFAQNLERIQGSGSSEADHFEDDEAEEAEEDEKEEVIHEDEEARGTVVPLLALGLAGLVQRFQFRHCRQPRELKLADLRRVGALQDLVSLSLSLSVCRHESIVWVSRGFYSRGRLWASFGPFVVGL</sequence>